<proteinExistence type="predicted"/>
<dbReference type="Proteomes" id="UP000232453">
    <property type="component" value="Unassembled WGS sequence"/>
</dbReference>
<sequence>MSRIDGTAMPDTVALISVTGIEHQVSDAELGLGQPDGRYRALCDEVFTVAALSAPAERRCRGCLVELVPRPDEHAADSRRQRRSVATWAHALLGRLARLEGMAPSCS</sequence>
<organism evidence="1 2">
    <name type="scientific">Pseudonocardia alni</name>
    <name type="common">Amycolata alni</name>
    <dbReference type="NCBI Taxonomy" id="33907"/>
    <lineage>
        <taxon>Bacteria</taxon>
        <taxon>Bacillati</taxon>
        <taxon>Actinomycetota</taxon>
        <taxon>Actinomycetes</taxon>
        <taxon>Pseudonocardiales</taxon>
        <taxon>Pseudonocardiaceae</taxon>
        <taxon>Pseudonocardia</taxon>
    </lineage>
</organism>
<accession>A0AA44UV77</accession>
<name>A0AA44UV77_PSEA5</name>
<dbReference type="EMBL" id="PHUJ01000002">
    <property type="protein sequence ID" value="PKB41302.1"/>
    <property type="molecule type" value="Genomic_DNA"/>
</dbReference>
<protein>
    <submittedName>
        <fullName evidence="1">Uncharacterized protein</fullName>
    </submittedName>
</protein>
<gene>
    <name evidence="1" type="ORF">ATL51_0264</name>
</gene>
<reference evidence="1 2" key="1">
    <citation type="submission" date="2017-11" db="EMBL/GenBank/DDBJ databases">
        <title>Sequencing the genomes of 1000 actinobacteria strains.</title>
        <authorList>
            <person name="Klenk H.-P."/>
        </authorList>
    </citation>
    <scope>NUCLEOTIDE SEQUENCE [LARGE SCALE GENOMIC DNA]</scope>
    <source>
        <strain evidence="1 2">DSM 44104</strain>
    </source>
</reference>
<evidence type="ECO:0000313" key="2">
    <source>
        <dbReference type="Proteomes" id="UP000232453"/>
    </source>
</evidence>
<comment type="caution">
    <text evidence="1">The sequence shown here is derived from an EMBL/GenBank/DDBJ whole genome shotgun (WGS) entry which is preliminary data.</text>
</comment>
<evidence type="ECO:0000313" key="1">
    <source>
        <dbReference type="EMBL" id="PKB41302.1"/>
    </source>
</evidence>
<dbReference type="AlphaFoldDB" id="A0AA44UV77"/>